<dbReference type="NCBIfam" id="TIGR01300">
    <property type="entry name" value="CPA3_mnhG_phaG"/>
    <property type="match status" value="1"/>
</dbReference>
<dbReference type="STRING" id="690850.Desaf_3629"/>
<keyword evidence="1" id="KW-0472">Membrane</keyword>
<dbReference type="EMBL" id="CP003221">
    <property type="protein sequence ID" value="EGJ51906.1"/>
    <property type="molecule type" value="Genomic_DNA"/>
</dbReference>
<proteinExistence type="predicted"/>
<dbReference type="eggNOG" id="COG1320">
    <property type="taxonomic scope" value="Bacteria"/>
</dbReference>
<dbReference type="Proteomes" id="UP000007844">
    <property type="component" value="Chromosome"/>
</dbReference>
<evidence type="ECO:0000313" key="3">
    <source>
        <dbReference type="Proteomes" id="UP000007844"/>
    </source>
</evidence>
<feature type="transmembrane region" description="Helical" evidence="1">
    <location>
        <begin position="63"/>
        <end position="82"/>
    </location>
</feature>
<keyword evidence="1" id="KW-0812">Transmembrane</keyword>
<evidence type="ECO:0000313" key="2">
    <source>
        <dbReference type="EMBL" id="EGJ51906.1"/>
    </source>
</evidence>
<name>F3YYT0_DESAF</name>
<sequence>MIIDIVVITFVVMGLVLFSVGTLGILRLPDAYTRMHAAGKLDTLGSICLLFGLALWQARHVDLAHLIVAAKILLILVFVSFASPTATHDMVDAGMRAGIIPWRKGDKRR</sequence>
<dbReference type="PANTHER" id="PTHR34703:SF1">
    <property type="entry name" value="ANTIPORTER SUBUNIT MNHG2-RELATED"/>
    <property type="match status" value="1"/>
</dbReference>
<reference evidence="2 3" key="1">
    <citation type="journal article" date="2011" name="J. Bacteriol.">
        <title>Genome sequence of the mercury-methylating and pleomorphic Desulfovibrio africanus Strain Walvis Bay.</title>
        <authorList>
            <person name="Brown S.D."/>
            <person name="Wall J.D."/>
            <person name="Kucken A.M."/>
            <person name="Gilmour C.C."/>
            <person name="Podar M."/>
            <person name="Brandt C.C."/>
            <person name="Teshima H."/>
            <person name="Detter J.C."/>
            <person name="Han C.S."/>
            <person name="Land M.L."/>
            <person name="Lucas S."/>
            <person name="Han J."/>
            <person name="Pennacchio L."/>
            <person name="Nolan M."/>
            <person name="Pitluck S."/>
            <person name="Woyke T."/>
            <person name="Goodwin L."/>
            <person name="Palumbo A.V."/>
            <person name="Elias D.A."/>
        </authorList>
    </citation>
    <scope>NUCLEOTIDE SEQUENCE [LARGE SCALE GENOMIC DNA]</scope>
    <source>
        <strain evidence="2 3">Walvis Bay</strain>
    </source>
</reference>
<feature type="transmembrane region" description="Helical" evidence="1">
    <location>
        <begin position="38"/>
        <end position="57"/>
    </location>
</feature>
<dbReference type="RefSeq" id="WP_014261519.1">
    <property type="nucleotide sequence ID" value="NC_016629.1"/>
</dbReference>
<feature type="transmembrane region" description="Helical" evidence="1">
    <location>
        <begin position="6"/>
        <end position="26"/>
    </location>
</feature>
<gene>
    <name evidence="2" type="ORF">Desaf_3629</name>
</gene>
<dbReference type="HOGENOM" id="CLU_121334_2_3_7"/>
<protein>
    <submittedName>
        <fullName evidence="2">Na+/H+ antiporter subunit</fullName>
    </submittedName>
</protein>
<dbReference type="InterPro" id="IPR005133">
    <property type="entry name" value="PhaG_MnhG_YufB"/>
</dbReference>
<dbReference type="AlphaFoldDB" id="F3YYT0"/>
<dbReference type="GO" id="GO:0015385">
    <property type="term" value="F:sodium:proton antiporter activity"/>
    <property type="evidence" value="ECO:0007669"/>
    <property type="project" value="TreeGrafter"/>
</dbReference>
<keyword evidence="1" id="KW-1133">Transmembrane helix</keyword>
<dbReference type="Pfam" id="PF03334">
    <property type="entry name" value="PhaG_MnhG_YufB"/>
    <property type="match status" value="1"/>
</dbReference>
<accession>F3YYT0</accession>
<evidence type="ECO:0000256" key="1">
    <source>
        <dbReference type="SAM" id="Phobius"/>
    </source>
</evidence>
<dbReference type="KEGG" id="daf:Desaf_3629"/>
<dbReference type="PANTHER" id="PTHR34703">
    <property type="entry name" value="ANTIPORTER SUBUNIT MNHG2-RELATED"/>
    <property type="match status" value="1"/>
</dbReference>
<keyword evidence="3" id="KW-1185">Reference proteome</keyword>
<organism evidence="2 3">
    <name type="scientific">Desulfocurvibacter africanus subsp. africanus str. Walvis Bay</name>
    <dbReference type="NCBI Taxonomy" id="690850"/>
    <lineage>
        <taxon>Bacteria</taxon>
        <taxon>Pseudomonadati</taxon>
        <taxon>Thermodesulfobacteriota</taxon>
        <taxon>Desulfovibrionia</taxon>
        <taxon>Desulfovibrionales</taxon>
        <taxon>Desulfovibrionaceae</taxon>
        <taxon>Desulfocurvibacter</taxon>
    </lineage>
</organism>